<dbReference type="GO" id="GO:0016787">
    <property type="term" value="F:hydrolase activity"/>
    <property type="evidence" value="ECO:0007669"/>
    <property type="project" value="UniProtKB-KW"/>
</dbReference>
<keyword evidence="4" id="KW-0862">Zinc</keyword>
<feature type="domain" description="Metallo-beta-lactamase" evidence="5">
    <location>
        <begin position="12"/>
        <end position="175"/>
    </location>
</feature>
<name>A0A382QUD4_9ZZZZ</name>
<dbReference type="SUPFAM" id="SSF56281">
    <property type="entry name" value="Metallo-hydrolase/oxidoreductase"/>
    <property type="match status" value="1"/>
</dbReference>
<evidence type="ECO:0000313" key="6">
    <source>
        <dbReference type="EMBL" id="SVC88510.1"/>
    </source>
</evidence>
<dbReference type="Gene3D" id="3.60.15.10">
    <property type="entry name" value="Ribonuclease Z/Hydroxyacylglutathione hydrolase-like"/>
    <property type="match status" value="1"/>
</dbReference>
<evidence type="ECO:0000259" key="5">
    <source>
        <dbReference type="SMART" id="SM00849"/>
    </source>
</evidence>
<reference evidence="6" key="1">
    <citation type="submission" date="2018-05" db="EMBL/GenBank/DDBJ databases">
        <authorList>
            <person name="Lanie J.A."/>
            <person name="Ng W.-L."/>
            <person name="Kazmierczak K.M."/>
            <person name="Andrzejewski T.M."/>
            <person name="Davidsen T.M."/>
            <person name="Wayne K.J."/>
            <person name="Tettelin H."/>
            <person name="Glass J.I."/>
            <person name="Rusch D."/>
            <person name="Podicherti R."/>
            <person name="Tsui H.-C.T."/>
            <person name="Winkler M.E."/>
        </authorList>
    </citation>
    <scope>NUCLEOTIDE SEQUENCE</scope>
</reference>
<gene>
    <name evidence="6" type="ORF">METZ01_LOCUS341364</name>
</gene>
<evidence type="ECO:0000256" key="3">
    <source>
        <dbReference type="ARBA" id="ARBA00022801"/>
    </source>
</evidence>
<accession>A0A382QUD4</accession>
<keyword evidence="3" id="KW-0378">Hydrolase</keyword>
<dbReference type="SMART" id="SM00849">
    <property type="entry name" value="Lactamase_B"/>
    <property type="match status" value="1"/>
</dbReference>
<dbReference type="AlphaFoldDB" id="A0A382QUD4"/>
<dbReference type="EMBL" id="UINC01116636">
    <property type="protein sequence ID" value="SVC88510.1"/>
    <property type="molecule type" value="Genomic_DNA"/>
</dbReference>
<dbReference type="PANTHER" id="PTHR46233:SF3">
    <property type="entry name" value="HYDROXYACYLGLUTATHIONE HYDROLASE GLOC"/>
    <property type="match status" value="1"/>
</dbReference>
<dbReference type="InterPro" id="IPR001279">
    <property type="entry name" value="Metallo-B-lactamas"/>
</dbReference>
<keyword evidence="2" id="KW-0479">Metal-binding</keyword>
<organism evidence="6">
    <name type="scientific">marine metagenome</name>
    <dbReference type="NCBI Taxonomy" id="408172"/>
    <lineage>
        <taxon>unclassified sequences</taxon>
        <taxon>metagenomes</taxon>
        <taxon>ecological metagenomes</taxon>
    </lineage>
</organism>
<evidence type="ECO:0000256" key="2">
    <source>
        <dbReference type="ARBA" id="ARBA00022723"/>
    </source>
</evidence>
<protein>
    <recommendedName>
        <fullName evidence="5">Metallo-beta-lactamase domain-containing protein</fullName>
    </recommendedName>
</protein>
<evidence type="ECO:0000256" key="1">
    <source>
        <dbReference type="ARBA" id="ARBA00001947"/>
    </source>
</evidence>
<dbReference type="Pfam" id="PF00753">
    <property type="entry name" value="Lactamase_B"/>
    <property type="match status" value="2"/>
</dbReference>
<sequence length="214" mass="24982">MKIKSFQGGFDNNLSHLIWCEITKKAGIVDTSVNTTSINKFIKKHELILEKVLITHTHPDHIYFLDDILNKFPHIQIYGFEKPENKLCKNYRGLKHHEIITLGSEFIASLYTPGHYPDSLCYWNKRAQCIFTGDTMFVGRTGRTVDKKSNIVHLYHSIYDQILKLPKETIIYPGHHYGYTPSITLEENIISSIFFQYSSESEFVRVMENYENSR</sequence>
<comment type="cofactor">
    <cofactor evidence="1">
        <name>Zn(2+)</name>
        <dbReference type="ChEBI" id="CHEBI:29105"/>
    </cofactor>
</comment>
<proteinExistence type="predicted"/>
<dbReference type="PANTHER" id="PTHR46233">
    <property type="entry name" value="HYDROXYACYLGLUTATHIONE HYDROLASE GLOC"/>
    <property type="match status" value="1"/>
</dbReference>
<dbReference type="GO" id="GO:0046872">
    <property type="term" value="F:metal ion binding"/>
    <property type="evidence" value="ECO:0007669"/>
    <property type="project" value="UniProtKB-KW"/>
</dbReference>
<evidence type="ECO:0000256" key="4">
    <source>
        <dbReference type="ARBA" id="ARBA00022833"/>
    </source>
</evidence>
<dbReference type="InterPro" id="IPR051453">
    <property type="entry name" value="MBL_Glyoxalase_II"/>
</dbReference>
<dbReference type="InterPro" id="IPR036866">
    <property type="entry name" value="RibonucZ/Hydroxyglut_hydro"/>
</dbReference>